<accession>A0A6J7X214</accession>
<name>A0A6J7X214_9CAUD</name>
<dbReference type="GO" id="GO:0006310">
    <property type="term" value="P:DNA recombination"/>
    <property type="evidence" value="ECO:0007669"/>
    <property type="project" value="InterPro"/>
</dbReference>
<dbReference type="Gene3D" id="3.30.1330.70">
    <property type="entry name" value="Holliday junction resolvase RusA"/>
    <property type="match status" value="1"/>
</dbReference>
<organism evidence="1">
    <name type="scientific">uncultured Caudovirales phage</name>
    <dbReference type="NCBI Taxonomy" id="2100421"/>
    <lineage>
        <taxon>Viruses</taxon>
        <taxon>Duplodnaviria</taxon>
        <taxon>Heunggongvirae</taxon>
        <taxon>Uroviricota</taxon>
        <taxon>Caudoviricetes</taxon>
        <taxon>Peduoviridae</taxon>
        <taxon>Maltschvirus</taxon>
        <taxon>Maltschvirus maltsch</taxon>
    </lineage>
</organism>
<proteinExistence type="predicted"/>
<dbReference type="EMBL" id="LR798317">
    <property type="protein sequence ID" value="CAB5223158.1"/>
    <property type="molecule type" value="Genomic_DNA"/>
</dbReference>
<dbReference type="InterPro" id="IPR036614">
    <property type="entry name" value="RusA-like_sf"/>
</dbReference>
<dbReference type="GO" id="GO:0006281">
    <property type="term" value="P:DNA repair"/>
    <property type="evidence" value="ECO:0007669"/>
    <property type="project" value="InterPro"/>
</dbReference>
<reference evidence="1" key="1">
    <citation type="submission" date="2020-05" db="EMBL/GenBank/DDBJ databases">
        <authorList>
            <person name="Chiriac C."/>
            <person name="Salcher M."/>
            <person name="Ghai R."/>
            <person name="Kavagutti S V."/>
        </authorList>
    </citation>
    <scope>NUCLEOTIDE SEQUENCE</scope>
</reference>
<gene>
    <name evidence="1" type="ORF">UFOVP380_6</name>
</gene>
<dbReference type="GO" id="GO:0000287">
    <property type="term" value="F:magnesium ion binding"/>
    <property type="evidence" value="ECO:0007669"/>
    <property type="project" value="InterPro"/>
</dbReference>
<protein>
    <submittedName>
        <fullName evidence="1">Crossover junction endodeoxyribonuclease, RusA-like</fullName>
    </submittedName>
</protein>
<evidence type="ECO:0000313" key="1">
    <source>
        <dbReference type="EMBL" id="CAB5223158.1"/>
    </source>
</evidence>
<sequence>MNEELRLVIPAVAPPLNHAYAQRRGNGGRSGGRCKGDKLLAFERLVADYIAYNRLKWPFKAGQELHATIVFCRPDVRTKKDGSYNTKFGDVDGHIKHTIDAVFRCYKEETNDLRIGSLWVKKLQREKEETYILLQCEDGAYIDNAWSYPLSMAEVPNV</sequence>